<dbReference type="SUPFAM" id="SSF63817">
    <property type="entry name" value="Sortase"/>
    <property type="match status" value="1"/>
</dbReference>
<proteinExistence type="predicted"/>
<dbReference type="InterPro" id="IPR023365">
    <property type="entry name" value="Sortase_dom-sf"/>
</dbReference>
<reference evidence="3" key="1">
    <citation type="submission" date="2020-10" db="EMBL/GenBank/DDBJ databases">
        <title>Ca. Dormibacterota MAGs.</title>
        <authorList>
            <person name="Montgomery K."/>
        </authorList>
    </citation>
    <scope>NUCLEOTIDE SEQUENCE [LARGE SCALE GENOMIC DNA]</scope>
    <source>
        <strain evidence="3">SC8812_S17_10</strain>
    </source>
</reference>
<dbReference type="AlphaFoldDB" id="A0A934N7E3"/>
<dbReference type="InterPro" id="IPR005754">
    <property type="entry name" value="Sortase"/>
</dbReference>
<evidence type="ECO:0000313" key="4">
    <source>
        <dbReference type="Proteomes" id="UP000612893"/>
    </source>
</evidence>
<dbReference type="Gene3D" id="2.40.260.10">
    <property type="entry name" value="Sortase"/>
    <property type="match status" value="1"/>
</dbReference>
<comment type="caution">
    <text evidence="3">The sequence shown here is derived from an EMBL/GenBank/DDBJ whole genome shotgun (WGS) entry which is preliminary data.</text>
</comment>
<accession>A0A934N7E3</accession>
<gene>
    <name evidence="3" type="ORF">JF922_10380</name>
</gene>
<dbReference type="Pfam" id="PF04203">
    <property type="entry name" value="Sortase"/>
    <property type="match status" value="1"/>
</dbReference>
<feature type="region of interest" description="Disordered" evidence="2">
    <location>
        <begin position="39"/>
        <end position="58"/>
    </location>
</feature>
<protein>
    <submittedName>
        <fullName evidence="3">Sortase</fullName>
    </submittedName>
</protein>
<evidence type="ECO:0000256" key="2">
    <source>
        <dbReference type="SAM" id="MobiDB-lite"/>
    </source>
</evidence>
<organism evidence="3 4">
    <name type="scientific">Candidatus Nephthysia bennettiae</name>
    <dbReference type="NCBI Taxonomy" id="3127016"/>
    <lineage>
        <taxon>Bacteria</taxon>
        <taxon>Bacillati</taxon>
        <taxon>Candidatus Dormiibacterota</taxon>
        <taxon>Candidatus Dormibacteria</taxon>
        <taxon>Candidatus Dormibacterales</taxon>
        <taxon>Candidatus Dormibacteraceae</taxon>
        <taxon>Candidatus Nephthysia</taxon>
    </lineage>
</organism>
<sequence>MSRRLAAIAMVVAGALMITVAAGGFLYLRGEPAVKLSNPDPHLTGSTAATARPQAPGQDLSAKLVQVSSYAANRPAETRPAQPHTGLWVEIPSLQIALPVREGDGSDRVPQWQALHYPGTVAPGTQGNSYLYAHGLWGMFGGLLFARSGDEVRLHDYSTGTSRVMHVTRVVGNVAWNDTRWIHVTAGQATLTLQTCVDDNLRGNRFIVQAI</sequence>
<name>A0A934N7E3_9BACT</name>
<evidence type="ECO:0000256" key="1">
    <source>
        <dbReference type="ARBA" id="ARBA00022801"/>
    </source>
</evidence>
<evidence type="ECO:0000313" key="3">
    <source>
        <dbReference type="EMBL" id="MBJ7598476.1"/>
    </source>
</evidence>
<dbReference type="Proteomes" id="UP000612893">
    <property type="component" value="Unassembled WGS sequence"/>
</dbReference>
<dbReference type="GO" id="GO:0016787">
    <property type="term" value="F:hydrolase activity"/>
    <property type="evidence" value="ECO:0007669"/>
    <property type="project" value="UniProtKB-KW"/>
</dbReference>
<dbReference type="EMBL" id="JAEKNR010000112">
    <property type="protein sequence ID" value="MBJ7598476.1"/>
    <property type="molecule type" value="Genomic_DNA"/>
</dbReference>
<keyword evidence="4" id="KW-1185">Reference proteome</keyword>
<dbReference type="RefSeq" id="WP_338201512.1">
    <property type="nucleotide sequence ID" value="NZ_JAEKNR010000112.1"/>
</dbReference>
<keyword evidence="1" id="KW-0378">Hydrolase</keyword>